<dbReference type="Gene3D" id="1.20.1730.10">
    <property type="entry name" value="Sodium/glucose cotransporter"/>
    <property type="match status" value="2"/>
</dbReference>
<feature type="transmembrane region" description="Helical" evidence="8">
    <location>
        <begin position="211"/>
        <end position="232"/>
    </location>
</feature>
<sequence>MKLRKLYTYYTITFVVFTLTVGILEWAGVLGRNGIGYAFMTLSVAVYAIIGIINRTSDPAEYYVAGRNVPSIYNGMATGSDWMSAASFISMAGILFVQGYNGLAYIMGWTGGYVLLALLLGPYLRKFGQYTIPDFLGSRFYGNGPRVVGIIAAILVSLTYLVAQLTGVGIIVSRFIHVDYNLGVFLGLAGVLVCSFLGGMKAVTWTQVAQYIILISAYLIPVVTLSVKLFAFPLPEFTYGYLLQRISVMENQINGQTVQTDIPADKLNPKIDAAKEAESRDIWKKRAEATAADLKDPAAALAAKKTALEAKVALLSSPEKIEAAKADLAAKLKGLEGAEAAVVQASLNELASPTSIAAAKEATEKALKGLPATPEAAKEAWEGKLKTEKGQSAPVKNYLALPIDSKTPGTDMLNFLGLIFCLMVGTAGLPHILTRYYTTPSVKQARSSVAWSLFFIFLLYFTAPAYAAFSRYTVLSTLVGSSIDSLPTWVTSWKIVGLFDVVDVNKDGIVQFADFVIKSSDFVVLATPEIAGLPFTITGLVMAGGLAAALSTADGLLLTIANALSHDLYYQIINPQASVKARIAISKTLLLVAAAIAAYLATFRSALIAETVAWAFSFAASSFFPILVLGVWWKRTTKEGAMAGLVVGLTIAIFYTLGNRFYGVDWLGVKSVASGVFGVPANFLVTIVVSMLTKAPAAEIQHLVESVRYPKGAFQGVDPSKAH</sequence>
<dbReference type="EMBL" id="WBUI01000002">
    <property type="protein sequence ID" value="KAB2934614.1"/>
    <property type="molecule type" value="Genomic_DNA"/>
</dbReference>
<dbReference type="PANTHER" id="PTHR48086">
    <property type="entry name" value="SODIUM/PROLINE SYMPORTER-RELATED"/>
    <property type="match status" value="1"/>
</dbReference>
<evidence type="ECO:0000256" key="7">
    <source>
        <dbReference type="RuleBase" id="RU362091"/>
    </source>
</evidence>
<feature type="transmembrane region" description="Helical" evidence="8">
    <location>
        <begin position="613"/>
        <end position="633"/>
    </location>
</feature>
<keyword evidence="5 8" id="KW-1133">Transmembrane helix</keyword>
<evidence type="ECO:0000256" key="1">
    <source>
        <dbReference type="ARBA" id="ARBA00004141"/>
    </source>
</evidence>
<feature type="transmembrane region" description="Helical" evidence="8">
    <location>
        <begin position="145"/>
        <end position="176"/>
    </location>
</feature>
<dbReference type="PROSITE" id="PS50283">
    <property type="entry name" value="NA_SOLUT_SYMP_3"/>
    <property type="match status" value="1"/>
</dbReference>
<dbReference type="InterPro" id="IPR019899">
    <property type="entry name" value="Na/solute_symporter_VC_2705"/>
</dbReference>
<feature type="transmembrane region" description="Helical" evidence="8">
    <location>
        <begin position="449"/>
        <end position="469"/>
    </location>
</feature>
<evidence type="ECO:0000313" key="10">
    <source>
        <dbReference type="Proteomes" id="UP000460298"/>
    </source>
</evidence>
<feature type="transmembrane region" description="Helical" evidence="8">
    <location>
        <begin position="415"/>
        <end position="437"/>
    </location>
</feature>
<feature type="transmembrane region" description="Helical" evidence="8">
    <location>
        <begin position="35"/>
        <end position="54"/>
    </location>
</feature>
<dbReference type="PANTHER" id="PTHR48086:SF5">
    <property type="entry name" value="NA(+):SOLUTE SYMPORTER (SSF FAMILY)"/>
    <property type="match status" value="1"/>
</dbReference>
<evidence type="ECO:0000256" key="4">
    <source>
        <dbReference type="ARBA" id="ARBA00022692"/>
    </source>
</evidence>
<organism evidence="9 10">
    <name type="scientific">Leptonema illini</name>
    <dbReference type="NCBI Taxonomy" id="183"/>
    <lineage>
        <taxon>Bacteria</taxon>
        <taxon>Pseudomonadati</taxon>
        <taxon>Spirochaetota</taxon>
        <taxon>Spirochaetia</taxon>
        <taxon>Leptospirales</taxon>
        <taxon>Leptospiraceae</taxon>
        <taxon>Leptonema</taxon>
    </lineage>
</organism>
<evidence type="ECO:0000256" key="5">
    <source>
        <dbReference type="ARBA" id="ARBA00022989"/>
    </source>
</evidence>
<name>A0A833LYC9_9LEPT</name>
<evidence type="ECO:0000256" key="8">
    <source>
        <dbReference type="SAM" id="Phobius"/>
    </source>
</evidence>
<feature type="transmembrane region" description="Helical" evidence="8">
    <location>
        <begin position="75"/>
        <end position="97"/>
    </location>
</feature>
<keyword evidence="4 8" id="KW-0812">Transmembrane</keyword>
<feature type="transmembrane region" description="Helical" evidence="8">
    <location>
        <begin position="182"/>
        <end position="199"/>
    </location>
</feature>
<dbReference type="InterPro" id="IPR050277">
    <property type="entry name" value="Sodium:Solute_Symporter"/>
</dbReference>
<dbReference type="GO" id="GO:0022857">
    <property type="term" value="F:transmembrane transporter activity"/>
    <property type="evidence" value="ECO:0007669"/>
    <property type="project" value="InterPro"/>
</dbReference>
<protein>
    <submittedName>
        <fullName evidence="9">Cation acetate symporter</fullName>
    </submittedName>
</protein>
<gene>
    <name evidence="9" type="ORF">F9K24_02225</name>
</gene>
<evidence type="ECO:0000256" key="2">
    <source>
        <dbReference type="ARBA" id="ARBA00006434"/>
    </source>
</evidence>
<dbReference type="GO" id="GO:0005886">
    <property type="term" value="C:plasma membrane"/>
    <property type="evidence" value="ECO:0007669"/>
    <property type="project" value="TreeGrafter"/>
</dbReference>
<comment type="similarity">
    <text evidence="2 7">Belongs to the sodium:solute symporter (SSF) (TC 2.A.21) family.</text>
</comment>
<dbReference type="Pfam" id="PF00474">
    <property type="entry name" value="SSF"/>
    <property type="match status" value="2"/>
</dbReference>
<dbReference type="InterPro" id="IPR038377">
    <property type="entry name" value="Na/Glc_symporter_sf"/>
</dbReference>
<dbReference type="AlphaFoldDB" id="A0A833LYC9"/>
<dbReference type="Proteomes" id="UP000460298">
    <property type="component" value="Unassembled WGS sequence"/>
</dbReference>
<dbReference type="InterPro" id="IPR001734">
    <property type="entry name" value="Na/solute_symporter"/>
</dbReference>
<keyword evidence="6 8" id="KW-0472">Membrane</keyword>
<keyword evidence="3" id="KW-0813">Transport</keyword>
<dbReference type="PROSITE" id="PS00018">
    <property type="entry name" value="EF_HAND_1"/>
    <property type="match status" value="1"/>
</dbReference>
<dbReference type="CDD" id="cd11480">
    <property type="entry name" value="SLC5sbd_u4"/>
    <property type="match status" value="1"/>
</dbReference>
<comment type="caution">
    <text evidence="9">The sequence shown here is derived from an EMBL/GenBank/DDBJ whole genome shotgun (WGS) entry which is preliminary data.</text>
</comment>
<feature type="transmembrane region" description="Helical" evidence="8">
    <location>
        <begin position="7"/>
        <end position="29"/>
    </location>
</feature>
<proteinExistence type="inferred from homology"/>
<comment type="subcellular location">
    <subcellularLocation>
        <location evidence="1">Membrane</location>
        <topology evidence="1">Multi-pass membrane protein</topology>
    </subcellularLocation>
</comment>
<dbReference type="InterPro" id="IPR018247">
    <property type="entry name" value="EF_Hand_1_Ca_BS"/>
</dbReference>
<feature type="transmembrane region" description="Helical" evidence="8">
    <location>
        <begin position="640"/>
        <end position="657"/>
    </location>
</feature>
<evidence type="ECO:0000256" key="3">
    <source>
        <dbReference type="ARBA" id="ARBA00022448"/>
    </source>
</evidence>
<dbReference type="NCBIfam" id="TIGR03648">
    <property type="entry name" value="Na_symport_lg"/>
    <property type="match status" value="1"/>
</dbReference>
<evidence type="ECO:0000313" key="9">
    <source>
        <dbReference type="EMBL" id="KAB2934614.1"/>
    </source>
</evidence>
<feature type="transmembrane region" description="Helical" evidence="8">
    <location>
        <begin position="588"/>
        <end position="607"/>
    </location>
</feature>
<feature type="transmembrane region" description="Helical" evidence="8">
    <location>
        <begin position="672"/>
        <end position="692"/>
    </location>
</feature>
<accession>A0A833LYC9</accession>
<evidence type="ECO:0000256" key="6">
    <source>
        <dbReference type="ARBA" id="ARBA00023136"/>
    </source>
</evidence>
<reference evidence="9 10" key="1">
    <citation type="submission" date="2019-10" db="EMBL/GenBank/DDBJ databases">
        <title>Extracellular Electron Transfer in a Candidatus Methanoperedens spp. Enrichment Culture.</title>
        <authorList>
            <person name="Berger S."/>
            <person name="Rangel Shaw D."/>
            <person name="Berben T."/>
            <person name="In 'T Zandt M."/>
            <person name="Frank J."/>
            <person name="Reimann J."/>
            <person name="Jetten M.S.M."/>
            <person name="Welte C.U."/>
        </authorList>
    </citation>
    <scope>NUCLEOTIDE SEQUENCE [LARGE SCALE GENOMIC DNA]</scope>
    <source>
        <strain evidence="9">SB12</strain>
    </source>
</reference>
<feature type="transmembrane region" description="Helical" evidence="8">
    <location>
        <begin position="103"/>
        <end position="124"/>
    </location>
</feature>